<keyword evidence="1" id="KW-1133">Transmembrane helix</keyword>
<keyword evidence="1" id="KW-0812">Transmembrane</keyword>
<name>A0ABN0RCA7_9LIST</name>
<evidence type="ECO:0000313" key="2">
    <source>
        <dbReference type="EMBL" id="EUJ26949.1"/>
    </source>
</evidence>
<evidence type="ECO:0000313" key="3">
    <source>
        <dbReference type="Proteomes" id="UP000019249"/>
    </source>
</evidence>
<protein>
    <submittedName>
        <fullName evidence="2">Uncharacterized protein</fullName>
    </submittedName>
</protein>
<dbReference type="Proteomes" id="UP000019249">
    <property type="component" value="Unassembled WGS sequence"/>
</dbReference>
<keyword evidence="1" id="KW-0472">Membrane</keyword>
<keyword evidence="3" id="KW-1185">Reference proteome</keyword>
<feature type="transmembrane region" description="Helical" evidence="1">
    <location>
        <begin position="9"/>
        <end position="31"/>
    </location>
</feature>
<organism evidence="2 3">
    <name type="scientific">Listeria floridensis FSL S10-1187</name>
    <dbReference type="NCBI Taxonomy" id="1265817"/>
    <lineage>
        <taxon>Bacteria</taxon>
        <taxon>Bacillati</taxon>
        <taxon>Bacillota</taxon>
        <taxon>Bacilli</taxon>
        <taxon>Bacillales</taxon>
        <taxon>Listeriaceae</taxon>
        <taxon>Listeria</taxon>
    </lineage>
</organism>
<comment type="caution">
    <text evidence="2">The sequence shown here is derived from an EMBL/GenBank/DDBJ whole genome shotgun (WGS) entry which is preliminary data.</text>
</comment>
<reference evidence="2 3" key="1">
    <citation type="journal article" date="2014" name="Int. J. Syst. Evol. Microbiol.">
        <title>Listeria floridensis sp. nov., Listeria aquatica sp. nov., Listeria cornellensis sp. nov., Listeria riparia sp. nov. and Listeria grandensis sp. nov., from agricultural and natural environments.</title>
        <authorList>
            <person name="den Bakker H.C."/>
            <person name="Warchocki S."/>
            <person name="Wright E.M."/>
            <person name="Allred A.F."/>
            <person name="Ahlstrom C."/>
            <person name="Manuel C.S."/>
            <person name="Stasiewicz M.J."/>
            <person name="Burrell A."/>
            <person name="Roof S."/>
            <person name="Strawn L."/>
            <person name="Fortes E.D."/>
            <person name="Nightingale K.K."/>
            <person name="Kephart D."/>
            <person name="Wiedmann M."/>
        </authorList>
    </citation>
    <scope>NUCLEOTIDE SEQUENCE [LARGE SCALE GENOMIC DNA]</scope>
    <source>
        <strain evidence="2 3">FSL S10-1187</strain>
    </source>
</reference>
<feature type="transmembrane region" description="Helical" evidence="1">
    <location>
        <begin position="43"/>
        <end position="66"/>
    </location>
</feature>
<dbReference type="EMBL" id="AODF01000034">
    <property type="protein sequence ID" value="EUJ26949.1"/>
    <property type="molecule type" value="Genomic_DNA"/>
</dbReference>
<sequence>MNLLTAIKLFFSGLALLFILQLLSYINWLLVDQQVITGYVDKYIFLKTPLVIIPILFFVPLVYCVIKRVSSSK</sequence>
<accession>A0ABN0RCA7</accession>
<proteinExistence type="predicted"/>
<evidence type="ECO:0000256" key="1">
    <source>
        <dbReference type="SAM" id="Phobius"/>
    </source>
</evidence>
<gene>
    <name evidence="2" type="ORF">MFLO_13795</name>
</gene>